<evidence type="ECO:0000256" key="6">
    <source>
        <dbReference type="SAM" id="Phobius"/>
    </source>
</evidence>
<dbReference type="GO" id="GO:0005886">
    <property type="term" value="C:plasma membrane"/>
    <property type="evidence" value="ECO:0007669"/>
    <property type="project" value="UniProtKB-SubCell"/>
</dbReference>
<feature type="transmembrane region" description="Helical" evidence="6">
    <location>
        <begin position="7"/>
        <end position="29"/>
    </location>
</feature>
<dbReference type="Gene3D" id="1.10.3730.20">
    <property type="match status" value="1"/>
</dbReference>
<feature type="transmembrane region" description="Helical" evidence="6">
    <location>
        <begin position="88"/>
        <end position="106"/>
    </location>
</feature>
<keyword evidence="8" id="KW-1185">Reference proteome</keyword>
<keyword evidence="2" id="KW-1003">Cell membrane</keyword>
<keyword evidence="3 6" id="KW-0812">Transmembrane</keyword>
<evidence type="ECO:0008006" key="9">
    <source>
        <dbReference type="Google" id="ProtNLM"/>
    </source>
</evidence>
<evidence type="ECO:0000256" key="2">
    <source>
        <dbReference type="ARBA" id="ARBA00022475"/>
    </source>
</evidence>
<dbReference type="InterPro" id="IPR037185">
    <property type="entry name" value="EmrE-like"/>
</dbReference>
<dbReference type="EMBL" id="GG697238">
    <property type="protein sequence ID" value="EET90331.1"/>
    <property type="molecule type" value="Genomic_DNA"/>
</dbReference>
<evidence type="ECO:0000313" key="8">
    <source>
        <dbReference type="Proteomes" id="UP000332487"/>
    </source>
</evidence>
<evidence type="ECO:0000313" key="7">
    <source>
        <dbReference type="EMBL" id="EET90331.1"/>
    </source>
</evidence>
<evidence type="ECO:0000256" key="4">
    <source>
        <dbReference type="ARBA" id="ARBA00022989"/>
    </source>
</evidence>
<reference evidence="7 8" key="2">
    <citation type="journal article" date="2010" name="Proc. Natl. Acad. Sci. U.S.A.">
        <title>Enigmatic, ultrasmall, uncultivated Archaea.</title>
        <authorList>
            <person name="Baker B.J."/>
            <person name="Comolli L.R."/>
            <person name="Dick G.J."/>
            <person name="Hauser L.J."/>
            <person name="Hyatt D."/>
            <person name="Dill B.D."/>
            <person name="Land M.L."/>
            <person name="Verberkmoes N.C."/>
            <person name="Hettich R.L."/>
            <person name="Banfield J.F."/>
        </authorList>
    </citation>
    <scope>NUCLEOTIDE SEQUENCE [LARGE SCALE GENOMIC DNA]</scope>
    <source>
        <strain evidence="7">ARMAN-2</strain>
    </source>
</reference>
<comment type="subcellular location">
    <subcellularLocation>
        <location evidence="1">Cell membrane</location>
        <topology evidence="1">Multi-pass membrane protein</topology>
    </subcellularLocation>
</comment>
<reference evidence="7 8" key="1">
    <citation type="journal article" date="2009" name="Genome Biol.">
        <title>Community-wide analysis of microbial genome sequence signatures.</title>
        <authorList>
            <person name="Dick G.J."/>
            <person name="Andersson A.F."/>
            <person name="Baker B.J."/>
            <person name="Simmons S.L."/>
            <person name="Thomas B.C."/>
            <person name="Yelton A.P."/>
            <person name="Banfield J.F."/>
        </authorList>
    </citation>
    <scope>NUCLEOTIDE SEQUENCE [LARGE SCALE GENOMIC DNA]</scope>
    <source>
        <strain evidence="7">ARMAN-2</strain>
    </source>
</reference>
<name>C7DGI4_MICA2</name>
<dbReference type="InterPro" id="IPR000390">
    <property type="entry name" value="Small_drug/metabolite_transptr"/>
</dbReference>
<gene>
    <name evidence="7" type="ORF">UNLARM2_0186</name>
</gene>
<dbReference type="PANTHER" id="PTHR30561">
    <property type="entry name" value="SMR FAMILY PROTON-DEPENDENT DRUG EFFLUX TRANSPORTER SUGE"/>
    <property type="match status" value="1"/>
</dbReference>
<protein>
    <recommendedName>
        <fullName evidence="9">EamA domain-containing protein</fullName>
    </recommendedName>
</protein>
<dbReference type="GO" id="GO:0022857">
    <property type="term" value="F:transmembrane transporter activity"/>
    <property type="evidence" value="ECO:0007669"/>
    <property type="project" value="InterPro"/>
</dbReference>
<evidence type="ECO:0000256" key="5">
    <source>
        <dbReference type="ARBA" id="ARBA00023136"/>
    </source>
</evidence>
<organism evidence="7 8">
    <name type="scientific">Candidatus Micrarchaeum acidiphilum ARMAN-2</name>
    <dbReference type="NCBI Taxonomy" id="425595"/>
    <lineage>
        <taxon>Archaea</taxon>
        <taxon>Candidatus Micrarchaeota</taxon>
        <taxon>Candidatus Micrarchaeia</taxon>
        <taxon>Candidatus Micrarchaeales</taxon>
        <taxon>Candidatus Micrarchaeaceae</taxon>
        <taxon>Candidatus Micrarchaeum</taxon>
    </lineage>
</organism>
<keyword evidence="5 6" id="KW-0472">Membrane</keyword>
<dbReference type="AlphaFoldDB" id="C7DGI4"/>
<dbReference type="SUPFAM" id="SSF103481">
    <property type="entry name" value="Multidrug resistance efflux transporter EmrE"/>
    <property type="match status" value="1"/>
</dbReference>
<evidence type="ECO:0000256" key="3">
    <source>
        <dbReference type="ARBA" id="ARBA00022692"/>
    </source>
</evidence>
<dbReference type="PANTHER" id="PTHR30561:SF9">
    <property type="entry name" value="4-AMINO-4-DEOXY-L-ARABINOSE-PHOSPHOUNDECAPRENOL FLIPPASE SUBUNIT ARNF-RELATED"/>
    <property type="match status" value="1"/>
</dbReference>
<dbReference type="Proteomes" id="UP000332487">
    <property type="component" value="Unassembled WGS sequence"/>
</dbReference>
<accession>C7DGI4</accession>
<feature type="transmembrane region" description="Helical" evidence="6">
    <location>
        <begin position="35"/>
        <end position="55"/>
    </location>
</feature>
<feature type="transmembrane region" description="Helical" evidence="6">
    <location>
        <begin position="62"/>
        <end position="82"/>
    </location>
</feature>
<keyword evidence="4 6" id="KW-1133">Transmembrane helix</keyword>
<sequence length="107" mass="11551">MEGNLRIITVLLISTLLGAFGQLLLKYSLLSRLPLFLAAGLAAYFVSTVLYFYLLSRTNLSWIYGMGGLSYIFAVVLAATVIGEPVPIIRWIGTIAITLGVVLVGLT</sequence>
<evidence type="ECO:0000256" key="1">
    <source>
        <dbReference type="ARBA" id="ARBA00004651"/>
    </source>
</evidence>
<proteinExistence type="predicted"/>